<name>A0A1M7Q1U7_9PSED</name>
<dbReference type="RefSeq" id="WP_073171007.1">
    <property type="nucleotide sequence ID" value="NZ_FRDA01000016.1"/>
</dbReference>
<dbReference type="InterPro" id="IPR036890">
    <property type="entry name" value="HATPase_C_sf"/>
</dbReference>
<evidence type="ECO:0000313" key="1">
    <source>
        <dbReference type="EMBL" id="SHN24152.1"/>
    </source>
</evidence>
<dbReference type="SUPFAM" id="SSF55874">
    <property type="entry name" value="ATPase domain of HSP90 chaperone/DNA topoisomerase II/histidine kinase"/>
    <property type="match status" value="1"/>
</dbReference>
<proteinExistence type="predicted"/>
<dbReference type="STRING" id="1190415.SAMN05216593_116127"/>
<dbReference type="Proteomes" id="UP000183983">
    <property type="component" value="Unassembled WGS sequence"/>
</dbReference>
<dbReference type="OrthoDB" id="9816482at2"/>
<dbReference type="AlphaFoldDB" id="A0A1M7Q1U7"/>
<evidence type="ECO:0000313" key="2">
    <source>
        <dbReference type="Proteomes" id="UP000183983"/>
    </source>
</evidence>
<organism evidence="1 2">
    <name type="scientific">Pseudomonas asturiensis</name>
    <dbReference type="NCBI Taxonomy" id="1190415"/>
    <lineage>
        <taxon>Bacteria</taxon>
        <taxon>Pseudomonadati</taxon>
        <taxon>Pseudomonadota</taxon>
        <taxon>Gammaproteobacteria</taxon>
        <taxon>Pseudomonadales</taxon>
        <taxon>Pseudomonadaceae</taxon>
        <taxon>Pseudomonas</taxon>
    </lineage>
</organism>
<gene>
    <name evidence="1" type="ORF">SAMN05216593_116127</name>
</gene>
<sequence length="773" mass="84926">MSTAFIPFAVDTSRVLELLAKQIYQSPLALLRENTQNAFDATLLRKHRDPQYKPLIEIEVTPLRVVVRDNGIGMTQQDLARHFWQAGSSSKNTDEARHAGVVGTFGIGAMANFGIADVLEVTTESAVTGERTKCIARRDELVFNQDCIATEALPSTGQPGTEIIASIIPGTHLDIGQVRAYVAEFVALLDTPVTVNGECLSGQQLSSLVPPVSVAWTDERTDVGISPRFMANVAIKLSNNADIGLDITNLRWNGNPLSGRLFLRSGIATIRTFRSGFGLATVSVGSSYQFGGVADMQGFQPTAGREALTTDSMQLLQNVITDIDNYVSILLSTRPEADSSTPFMQWVCAHGRYDLCGQLKVSTHPGERVQLEEIKARTESGTMPMYDGADQTIIASYSSEDKPLLILARNNPRKQCELNYLQGYCKVQAVDIAPRADKITPEKEWTSSQSALAFRIQTILETDYFLSSPHIAFGTISHGLTMLVDSKPDTTKIVLDPAGAAVATILGLYQTEYGAFGSMVKDFVRNAIFPKIADKVPSSTRQGAEAFLRAIRKPREVFEYEETDTSNLSVIWSDYADGRITLSEAVSRSKSAVRSSVQVVEAGTAGNVTDVVPDVVRNEETTRNSGEDEVATLEALPAIMRTDVSSSMKLLTIPRDQPALRGYRCFIALTEKVRSEMGDFFWQPHKTSIVWGGQKVLFIFLHHSGEFGLYYDLQTRDSISQNSGGKIYQTSTMVLKNTIYIPVPEEIESSFIPMGGERKRFEVRCDLLRVDGS</sequence>
<dbReference type="Gene3D" id="3.30.565.10">
    <property type="entry name" value="Histidine kinase-like ATPase, C-terminal domain"/>
    <property type="match status" value="1"/>
</dbReference>
<dbReference type="Pfam" id="PF13589">
    <property type="entry name" value="HATPase_c_3"/>
    <property type="match status" value="1"/>
</dbReference>
<reference evidence="1 2" key="1">
    <citation type="submission" date="2016-11" db="EMBL/GenBank/DDBJ databases">
        <authorList>
            <person name="Jaros S."/>
            <person name="Januszkiewicz K."/>
            <person name="Wedrychowicz H."/>
        </authorList>
    </citation>
    <scope>NUCLEOTIDE SEQUENCE [LARGE SCALE GENOMIC DNA]</scope>
    <source>
        <strain evidence="1 2">LMG 26898</strain>
    </source>
</reference>
<protein>
    <submittedName>
        <fullName evidence="1">Molecular chaperone HtpG</fullName>
    </submittedName>
</protein>
<accession>A0A1M7Q1U7</accession>
<dbReference type="EMBL" id="FRDA01000016">
    <property type="protein sequence ID" value="SHN24152.1"/>
    <property type="molecule type" value="Genomic_DNA"/>
</dbReference>